<evidence type="ECO:0000313" key="2">
    <source>
        <dbReference type="EMBL" id="EGZ21640.1"/>
    </source>
</evidence>
<dbReference type="Proteomes" id="UP000002640">
    <property type="component" value="Unassembled WGS sequence"/>
</dbReference>
<dbReference type="EMBL" id="JH159153">
    <property type="protein sequence ID" value="EGZ21640.1"/>
    <property type="molecule type" value="Genomic_DNA"/>
</dbReference>
<dbReference type="STRING" id="1094619.G4Z5G2"/>
<sequence>MIKLGKGEFSEWIAKLKDKGQELSSHASTSSVTFCESNPSYFLPEDPLRIFVRTRNVKALTAHLYEIKTMEYYSRLRREIKGDICLDGLLPTEEQVIDLSHLTPWQEARVPIAFLATKNAQRGVFVVEVFEKGITCRAILRKGFLRHVERITTRGHEFTVLDEYGNLLRDARALVLNMKSGGSRAQHGREFSPDDNGGINIPFRHPNEESSTDKFAVAFRLGSFGSFHGSFSYLAEAFDVDIDMNIDNEQLLPGSTAQLVARPRLLVAGIATGEPLELLVDVKLVVEFDLVNTSNAGSSSHKEVLSFGSMQQIVSRPPSFEIPMDAEGFNVTLTARVLRERGENPVETRDLPQVTDSKRFDVQQVNDFDGTYTGHLVRRPLQPENPYGPSEFRVFVLGHNGEPVPNVPADFIIKHVHSSELIKTTLQADTAGEIKLGELQDVERLTVEFGARNGSTKSCSWELPNLRSYRPQIVNCSVDETVEIPIPFAFSNKVEAWVQDELVTVCEVVDAVLQNSTHCSEFEVVKNKLDCPVSVAVRIRQAGKYVIYLRPLNLKYPVTVCEKKNTQVSLPLGLIIQPTQVLLATRTLPLTICSQELKAEGENKLMLEVQLRNAQRNSTHVLVSLKHFLDMRSKKVSEVIVADGLKPVTSSGVTLPRLSFHSAPLENDFLKMRKISDEYAYILQRRALVSANQNSLLLLGSSSLSKPSLLQNPHVVGESDMEVVTVEAGDKVTGFKSVATHGIESGGSLRKKKMKKMGSSRGSSGRAELGPSISFVGQQSLVVASSEISADGLVRIDLSGLSFFSDQKGSFEICTIAFDCESGYVCTQELSMTLPAAKSTFAIPKRDIRLSLEEALAPTEHFHQFDSHECIRPGEVKSLPRSFSSKYALYESLKSAMDLWPTLTSGSDVAELTGKLKGWWSLSPGEKHNFYYTNACDDLHFYLFRKDPAFFKQTAEPLVAAKICKSLVDYYVLGDEVSLRQFYLGPAAFQRLSCIEKLLVAERVTDTEEKARICRAVISEIESSYPSGCSTVLTDMFNTVLSQETTEVSETVEFWQEEPDDDFGVRSLDSESGEKSKTEKKTKKRKKEVPYIPPGKVRKVEEKRYFTGQRPALTGLNMFWKQYAEHILRPQTGNGGRTRFVSSYFPEALGSITEGLFALGVLDLDFEPKPTLVQMSSSTGTHVALSPATDVILYHRSIGPAQCDPAINTVLILKQRIQDENGDTNTELLVNTVYTTVVTLSNIGFENLTNINLLLQIPQGALPMGSSGFYTKNEIGNVAPNHTNEFKFSFYFPEEGLFTQYPARASVEGLVIGSARAQNDATTYKVVRNATRVNLTSWADVSARGSLQEVVHFMESAKRGVKIDHQKLYWRCHDKAFYRSLVNHFRSKFFFVPGIWKYGLLHRDEITMKEFFASLKELGQSVGSGFHSYFVDEARLYHNERFESLFESFDYCEFGPFLTRRVHPVTGKVDAQVSWGAGTTTTKTAGKRILNAEARRYFGELCQRLGTHTGIDEQHLLVMAYYMILFDRIENGIKIFTRLEALPAMTELKSTVQYAYLAAFLDFFRNDGQQGRMFAVARRAISSYASHPQPRWRERFQQMKEFVDEYDAFELQSLRRLEDMEVVDTTMATARGEDPTINTHHGSQVKLEARVGDGAVEILSKSLGQCELSLYPIDVELMFSTEPFNTFSDSAASASSLLLVEPRQQLSISLNAFASDDDLEKTVVQIPNELRAAQMMLRIREVSSSRTTTSVAPPIDIIRPYFNSSLKVEIMTQCGVLQVLRGGLPVRSCYVKVYAKVSSTGSRTKTEFYKDGYTDLLGKFAYVGINGDLITNVQKFSILISHEQFGAAVELVDPPVLASTVGDYSSKEERELLLY</sequence>
<organism evidence="2 3">
    <name type="scientific">Phytophthora sojae (strain P6497)</name>
    <name type="common">Soybean stem and root rot agent</name>
    <name type="synonym">Phytophthora megasperma f. sp. glycines</name>
    <dbReference type="NCBI Taxonomy" id="1094619"/>
    <lineage>
        <taxon>Eukaryota</taxon>
        <taxon>Sar</taxon>
        <taxon>Stramenopiles</taxon>
        <taxon>Oomycota</taxon>
        <taxon>Peronosporomycetes</taxon>
        <taxon>Peronosporales</taxon>
        <taxon>Peronosporaceae</taxon>
        <taxon>Phytophthora</taxon>
    </lineage>
</organism>
<dbReference type="KEGG" id="psoj:PHYSODRAFT_492581"/>
<dbReference type="RefSeq" id="XP_009524357.1">
    <property type="nucleotide sequence ID" value="XM_009526062.1"/>
</dbReference>
<accession>G4Z5G2</accession>
<dbReference type="InParanoid" id="G4Z5G2"/>
<evidence type="ECO:0000313" key="3">
    <source>
        <dbReference type="Proteomes" id="UP000002640"/>
    </source>
</evidence>
<feature type="compositionally biased region" description="Basic and acidic residues" evidence="1">
    <location>
        <begin position="1068"/>
        <end position="1079"/>
    </location>
</feature>
<gene>
    <name evidence="2" type="ORF">PHYSODRAFT_492581</name>
</gene>
<feature type="compositionally biased region" description="Basic residues" evidence="1">
    <location>
        <begin position="749"/>
        <end position="758"/>
    </location>
</feature>
<name>G4Z5G2_PHYSP</name>
<keyword evidence="3" id="KW-1185">Reference proteome</keyword>
<reference evidence="2 3" key="1">
    <citation type="journal article" date="2006" name="Science">
        <title>Phytophthora genome sequences uncover evolutionary origins and mechanisms of pathogenesis.</title>
        <authorList>
            <person name="Tyler B.M."/>
            <person name="Tripathy S."/>
            <person name="Zhang X."/>
            <person name="Dehal P."/>
            <person name="Jiang R.H."/>
            <person name="Aerts A."/>
            <person name="Arredondo F.D."/>
            <person name="Baxter L."/>
            <person name="Bensasson D."/>
            <person name="Beynon J.L."/>
            <person name="Chapman J."/>
            <person name="Damasceno C.M."/>
            <person name="Dorrance A.E."/>
            <person name="Dou D."/>
            <person name="Dickerman A.W."/>
            <person name="Dubchak I.L."/>
            <person name="Garbelotto M."/>
            <person name="Gijzen M."/>
            <person name="Gordon S.G."/>
            <person name="Govers F."/>
            <person name="Grunwald N.J."/>
            <person name="Huang W."/>
            <person name="Ivors K.L."/>
            <person name="Jones R.W."/>
            <person name="Kamoun S."/>
            <person name="Krampis K."/>
            <person name="Lamour K.H."/>
            <person name="Lee M.K."/>
            <person name="McDonald W.H."/>
            <person name="Medina M."/>
            <person name="Meijer H.J."/>
            <person name="Nordberg E.K."/>
            <person name="Maclean D.J."/>
            <person name="Ospina-Giraldo M.D."/>
            <person name="Morris P.F."/>
            <person name="Phuntumart V."/>
            <person name="Putnam N.H."/>
            <person name="Rash S."/>
            <person name="Rose J.K."/>
            <person name="Sakihama Y."/>
            <person name="Salamov A.A."/>
            <person name="Savidor A."/>
            <person name="Scheuring C.F."/>
            <person name="Smith B.M."/>
            <person name="Sobral B.W."/>
            <person name="Terry A."/>
            <person name="Torto-Alalibo T.A."/>
            <person name="Win J."/>
            <person name="Xu Z."/>
            <person name="Zhang H."/>
            <person name="Grigoriev I.V."/>
            <person name="Rokhsar D.S."/>
            <person name="Boore J.L."/>
        </authorList>
    </citation>
    <scope>NUCLEOTIDE SEQUENCE [LARGE SCALE GENOMIC DNA]</scope>
    <source>
        <strain evidence="2 3">P6497</strain>
    </source>
</reference>
<proteinExistence type="predicted"/>
<evidence type="ECO:0000256" key="1">
    <source>
        <dbReference type="SAM" id="MobiDB-lite"/>
    </source>
</evidence>
<feature type="region of interest" description="Disordered" evidence="1">
    <location>
        <begin position="1061"/>
        <end position="1088"/>
    </location>
</feature>
<dbReference type="GeneID" id="20656847"/>
<feature type="region of interest" description="Disordered" evidence="1">
    <location>
        <begin position="747"/>
        <end position="766"/>
    </location>
</feature>
<protein>
    <submittedName>
        <fullName evidence="2">Uncharacterized protein</fullName>
    </submittedName>
</protein>
<dbReference type="OMA" id="KYACHEL"/>